<dbReference type="AlphaFoldDB" id="A0A6N6VHG1"/>
<gene>
    <name evidence="2" type="ORF">F2P47_11705</name>
</gene>
<comment type="caution">
    <text evidence="2">The sequence shown here is derived from an EMBL/GenBank/DDBJ whole genome shotgun (WGS) entry which is preliminary data.</text>
</comment>
<proteinExistence type="predicted"/>
<feature type="domain" description="Phosphoribosyltransferase" evidence="1">
    <location>
        <begin position="18"/>
        <end position="190"/>
    </location>
</feature>
<dbReference type="Pfam" id="PF00156">
    <property type="entry name" value="Pribosyltran"/>
    <property type="match status" value="1"/>
</dbReference>
<dbReference type="InterPro" id="IPR000836">
    <property type="entry name" value="PRTase_dom"/>
</dbReference>
<evidence type="ECO:0000259" key="1">
    <source>
        <dbReference type="Pfam" id="PF00156"/>
    </source>
</evidence>
<keyword evidence="2" id="KW-0808">Transferase</keyword>
<dbReference type="Gene3D" id="3.40.50.2020">
    <property type="match status" value="1"/>
</dbReference>
<dbReference type="Proteomes" id="UP000468901">
    <property type="component" value="Unassembled WGS sequence"/>
</dbReference>
<sequence>MFADREEAGRKLGARLLRFKDQKPCILALPRGGVPVGLEVAKMLGAPLDLIIVRKLGAPWQRELAIGAIVDGDKPQLVLNRDIIAQLGITPEEIESAKKQQIAEIERRRAAYLAGRPRVAIEGRTAIIVDDGIATGATIRAAILATRAAHPMKIVLAVPVAPTDTIAALNREADEIVCLETHDDFAALSLYYMDFRQLEDEEMRALLARAPHAPPSTAFSQD</sequence>
<dbReference type="Gene3D" id="3.30.1310.20">
    <property type="entry name" value="PRTase-like"/>
    <property type="match status" value="1"/>
</dbReference>
<dbReference type="CDD" id="cd06223">
    <property type="entry name" value="PRTases_typeI"/>
    <property type="match status" value="1"/>
</dbReference>
<dbReference type="RefSeq" id="WP_152216538.1">
    <property type="nucleotide sequence ID" value="NZ_WESC01000009.1"/>
</dbReference>
<evidence type="ECO:0000313" key="3">
    <source>
        <dbReference type="Proteomes" id="UP000468901"/>
    </source>
</evidence>
<evidence type="ECO:0000313" key="2">
    <source>
        <dbReference type="EMBL" id="KAB7739729.1"/>
    </source>
</evidence>
<keyword evidence="3" id="KW-1185">Reference proteome</keyword>
<dbReference type="EMBL" id="WESC01000009">
    <property type="protein sequence ID" value="KAB7739729.1"/>
    <property type="molecule type" value="Genomic_DNA"/>
</dbReference>
<protein>
    <submittedName>
        <fullName evidence="2">Phosphoribosyltransferase</fullName>
    </submittedName>
</protein>
<organism evidence="2 3">
    <name type="scientific">Parvibaculum sedimenti</name>
    <dbReference type="NCBI Taxonomy" id="2608632"/>
    <lineage>
        <taxon>Bacteria</taxon>
        <taxon>Pseudomonadati</taxon>
        <taxon>Pseudomonadota</taxon>
        <taxon>Alphaproteobacteria</taxon>
        <taxon>Hyphomicrobiales</taxon>
        <taxon>Parvibaculaceae</taxon>
        <taxon>Parvibaculum</taxon>
    </lineage>
</organism>
<reference evidence="2 3" key="1">
    <citation type="submission" date="2019-09" db="EMBL/GenBank/DDBJ databases">
        <title>Parvibaculum sedimenti sp. nov., isolated from sediment.</title>
        <authorList>
            <person name="Wang Y."/>
        </authorList>
    </citation>
    <scope>NUCLEOTIDE SEQUENCE [LARGE SCALE GENOMIC DNA]</scope>
    <source>
        <strain evidence="2 3">HXT-9</strain>
    </source>
</reference>
<dbReference type="SUPFAM" id="SSF53271">
    <property type="entry name" value="PRTase-like"/>
    <property type="match status" value="1"/>
</dbReference>
<name>A0A6N6VHG1_9HYPH</name>
<keyword evidence="2" id="KW-0328">Glycosyltransferase</keyword>
<accession>A0A6N6VHG1</accession>
<dbReference type="GO" id="GO:0016757">
    <property type="term" value="F:glycosyltransferase activity"/>
    <property type="evidence" value="ECO:0007669"/>
    <property type="project" value="UniProtKB-KW"/>
</dbReference>
<dbReference type="InterPro" id="IPR029057">
    <property type="entry name" value="PRTase-like"/>
</dbReference>